<dbReference type="EMBL" id="CP101620">
    <property type="protein sequence ID" value="UTY40247.1"/>
    <property type="molecule type" value="Genomic_DNA"/>
</dbReference>
<reference evidence="2" key="1">
    <citation type="submission" date="2022-07" db="EMBL/GenBank/DDBJ databases">
        <title>Faecal culturing of patients with breast cancer.</title>
        <authorList>
            <person name="Teng N.M.Y."/>
            <person name="Kiu R."/>
            <person name="Evans R."/>
            <person name="Baker D.J."/>
            <person name="Zenner C."/>
            <person name="Robinson S.D."/>
            <person name="Hall L.J."/>
        </authorList>
    </citation>
    <scope>NUCLEOTIDE SEQUENCE</scope>
    <source>
        <strain evidence="2">LH1062</strain>
    </source>
</reference>
<dbReference type="Pfam" id="PF12669">
    <property type="entry name" value="FeoB_associated"/>
    <property type="match status" value="1"/>
</dbReference>
<organism evidence="2 3">
    <name type="scientific">Allocoprobacillus halotolerans</name>
    <dbReference type="NCBI Taxonomy" id="2944914"/>
    <lineage>
        <taxon>Bacteria</taxon>
        <taxon>Bacillati</taxon>
        <taxon>Bacillota</taxon>
        <taxon>Erysipelotrichia</taxon>
        <taxon>Erysipelotrichales</taxon>
        <taxon>Erysipelotrichaceae</taxon>
        <taxon>Allocoprobacillus</taxon>
    </lineage>
</organism>
<feature type="transmembrane region" description="Helical" evidence="1">
    <location>
        <begin position="6"/>
        <end position="22"/>
    </location>
</feature>
<gene>
    <name evidence="2" type="ORF">NMU03_05500</name>
</gene>
<sequence length="64" mass="7181">MMDIIVLALIASYCLWIMIQHYRKKKNASKNGCNGICAGCSGCGDISRLKEMYDADKREEHLNG</sequence>
<evidence type="ECO:0000313" key="3">
    <source>
        <dbReference type="Proteomes" id="UP001060112"/>
    </source>
</evidence>
<dbReference type="RefSeq" id="WP_290141671.1">
    <property type="nucleotide sequence ID" value="NZ_CP101620.1"/>
</dbReference>
<keyword evidence="3" id="KW-1185">Reference proteome</keyword>
<evidence type="ECO:0000313" key="2">
    <source>
        <dbReference type="EMBL" id="UTY40247.1"/>
    </source>
</evidence>
<accession>A0ABY5I8I8</accession>
<proteinExistence type="predicted"/>
<keyword evidence="1" id="KW-0472">Membrane</keyword>
<keyword evidence="1" id="KW-0812">Transmembrane</keyword>
<name>A0ABY5I8I8_9FIRM</name>
<protein>
    <submittedName>
        <fullName evidence="2">FeoB-associated Cys-rich membrane protein</fullName>
    </submittedName>
</protein>
<evidence type="ECO:0000256" key="1">
    <source>
        <dbReference type="SAM" id="Phobius"/>
    </source>
</evidence>
<dbReference type="Proteomes" id="UP001060112">
    <property type="component" value="Chromosome"/>
</dbReference>
<keyword evidence="1" id="KW-1133">Transmembrane helix</keyword>